<gene>
    <name evidence="4" type="ORF">QE109_05520</name>
</gene>
<keyword evidence="1" id="KW-0812">Transmembrane</keyword>
<organism evidence="4 5">
    <name type="scientific">Fusibacter bizertensis</name>
    <dbReference type="NCBI Taxonomy" id="1488331"/>
    <lineage>
        <taxon>Bacteria</taxon>
        <taxon>Bacillati</taxon>
        <taxon>Bacillota</taxon>
        <taxon>Clostridia</taxon>
        <taxon>Eubacteriales</taxon>
        <taxon>Eubacteriales Family XII. Incertae Sedis</taxon>
        <taxon>Fusibacter</taxon>
    </lineage>
</organism>
<feature type="domain" description="LiaF transmembrane" evidence="3">
    <location>
        <begin position="63"/>
        <end position="156"/>
    </location>
</feature>
<dbReference type="EMBL" id="JARYZI010000003">
    <property type="protein sequence ID" value="MDH8677594.1"/>
    <property type="molecule type" value="Genomic_DNA"/>
</dbReference>
<dbReference type="RefSeq" id="WP_281093415.1">
    <property type="nucleotide sequence ID" value="NZ_JARYZI010000003.1"/>
</dbReference>
<dbReference type="InterPro" id="IPR043726">
    <property type="entry name" value="LiaI-LiaF-like_TM1"/>
</dbReference>
<protein>
    <submittedName>
        <fullName evidence="4">DUF5668 domain-containing protein</fullName>
    </submittedName>
</protein>
<feature type="transmembrane region" description="Helical" evidence="1">
    <location>
        <begin position="135"/>
        <end position="153"/>
    </location>
</feature>
<accession>A0ABT6NB15</accession>
<keyword evidence="1" id="KW-0472">Membrane</keyword>
<dbReference type="Pfam" id="PF22570">
    <property type="entry name" value="LiaF-TM"/>
    <property type="match status" value="1"/>
</dbReference>
<dbReference type="Proteomes" id="UP001158045">
    <property type="component" value="Unassembled WGS sequence"/>
</dbReference>
<sequence length="171" mass="19525">MNESRNKLLGILLVIAGGILVLDYYHIIHFSFWDFWPLILVYIGAKAERDYFAGSASGRNLLTGATFLTYGLFFLLGNFTTWGIQGKLWPLYILGPAIGFLQMAYYGHRPRSNYRTGFVLSAISLVFLVENFINLNYDLILFVGLIAVGLFMLRKSDPVESDDRDEDDERY</sequence>
<evidence type="ECO:0000259" key="3">
    <source>
        <dbReference type="Pfam" id="PF22570"/>
    </source>
</evidence>
<evidence type="ECO:0000313" key="4">
    <source>
        <dbReference type="EMBL" id="MDH8677594.1"/>
    </source>
</evidence>
<evidence type="ECO:0000313" key="5">
    <source>
        <dbReference type="Proteomes" id="UP001158045"/>
    </source>
</evidence>
<proteinExistence type="predicted"/>
<evidence type="ECO:0000259" key="2">
    <source>
        <dbReference type="Pfam" id="PF18917"/>
    </source>
</evidence>
<name>A0ABT6NB15_9FIRM</name>
<comment type="caution">
    <text evidence="4">The sequence shown here is derived from an EMBL/GenBank/DDBJ whole genome shotgun (WGS) entry which is preliminary data.</text>
</comment>
<feature type="transmembrane region" description="Helical" evidence="1">
    <location>
        <begin position="7"/>
        <end position="27"/>
    </location>
</feature>
<dbReference type="InterPro" id="IPR054331">
    <property type="entry name" value="LiaF_TM"/>
</dbReference>
<keyword evidence="1" id="KW-1133">Transmembrane helix</keyword>
<feature type="domain" description="LiaI-LiaF-like transmembrane region" evidence="2">
    <location>
        <begin position="8"/>
        <end position="45"/>
    </location>
</feature>
<keyword evidence="5" id="KW-1185">Reference proteome</keyword>
<feature type="transmembrane region" description="Helical" evidence="1">
    <location>
        <begin position="88"/>
        <end position="106"/>
    </location>
</feature>
<reference evidence="4 5" key="1">
    <citation type="submission" date="2023-04" db="EMBL/GenBank/DDBJ databases">
        <title>Fusibacter bizertensis strain WBS, isolated from littoral bottom sediments of the Arctic seas - biochemical and genomic analysis.</title>
        <authorList>
            <person name="Brioukhanov A.L."/>
        </authorList>
    </citation>
    <scope>NUCLEOTIDE SEQUENCE [LARGE SCALE GENOMIC DNA]</scope>
    <source>
        <strain evidence="4 5">WBS</strain>
    </source>
</reference>
<feature type="transmembrane region" description="Helical" evidence="1">
    <location>
        <begin position="61"/>
        <end position="82"/>
    </location>
</feature>
<dbReference type="Pfam" id="PF18917">
    <property type="entry name" value="LiaI-LiaF-like_TM1"/>
    <property type="match status" value="1"/>
</dbReference>
<evidence type="ECO:0000256" key="1">
    <source>
        <dbReference type="SAM" id="Phobius"/>
    </source>
</evidence>